<evidence type="ECO:0000256" key="2">
    <source>
        <dbReference type="ARBA" id="ARBA00010297"/>
    </source>
</evidence>
<sequence>MIWVCVLILSQLLPSEGATSSWDQSPVTGPSPDRMKRWDTHLLRNKRDVNSGSNKNRTHVSQDMGGDSLSIDTLPDDQPQVIDDSHSYYTLRLFGSMDLQSQELWVDLLRENSIKATVHSTLSKAHRQASRVFLSFDFPYYGHRLRPVTIATGGFIFMGDVLHRMLTATQYVAPLMANFNPSYSANSTIRYRDNGTSFVVQWDNVHLHEREDAGGFTFQATLHKDGRIVFGYKEIPFPAQDISSAQHPVKAGLSDAFLVLNPSSDVPESQRRTIYEYHRVEVDLAKIQNWTFVEFTPLPTCLELDTCDQCITTTLNFNCSWCHVLQRCSSGFDRHRQEWLTYGCGEEPKSTSCDEFQDLPDSTTPPEEHPWTTTAAVSTQGPTTEDDTKQTRYPGDGETSGHINRNDVSHSEDSGHTTLAPEQTSPGNKSMVHSATIIGMVLAALIISVVILTVIYINRHSGKQGNHCCMKYHPHQWAMKFQNHGHPGIYREVDPTPGPEKDSMMETEP</sequence>
<dbReference type="PANTHER" id="PTHR13055:SF10">
    <property type="entry name" value="PLEXIN DOMAIN-CONTAINING PROTEIN 1"/>
    <property type="match status" value="1"/>
</dbReference>
<dbReference type="Ensembl" id="ENSLLET00000032211.1">
    <property type="protein sequence ID" value="ENSLLEP00000031021.1"/>
    <property type="gene ID" value="ENSLLEG00000019638.1"/>
</dbReference>
<proteinExistence type="inferred from homology"/>
<gene>
    <name evidence="11" type="primary">PLXDC1</name>
</gene>
<feature type="compositionally biased region" description="Polar residues" evidence="8">
    <location>
        <begin position="416"/>
        <end position="430"/>
    </location>
</feature>
<feature type="region of interest" description="Disordered" evidence="8">
    <location>
        <begin position="17"/>
        <end position="36"/>
    </location>
</feature>
<dbReference type="GO" id="GO:0016020">
    <property type="term" value="C:membrane"/>
    <property type="evidence" value="ECO:0007669"/>
    <property type="project" value="UniProtKB-SubCell"/>
</dbReference>
<organism evidence="11 12">
    <name type="scientific">Leptobrachium leishanense</name>
    <name type="common">Leishan spiny toad</name>
    <dbReference type="NCBI Taxonomy" id="445787"/>
    <lineage>
        <taxon>Eukaryota</taxon>
        <taxon>Metazoa</taxon>
        <taxon>Chordata</taxon>
        <taxon>Craniata</taxon>
        <taxon>Vertebrata</taxon>
        <taxon>Euteleostomi</taxon>
        <taxon>Amphibia</taxon>
        <taxon>Batrachia</taxon>
        <taxon>Anura</taxon>
        <taxon>Pelobatoidea</taxon>
        <taxon>Megophryidae</taxon>
        <taxon>Leptobrachium</taxon>
    </lineage>
</organism>
<keyword evidence="6 9" id="KW-0472">Membrane</keyword>
<reference evidence="11" key="2">
    <citation type="submission" date="2025-09" db="UniProtKB">
        <authorList>
            <consortium name="Ensembl"/>
        </authorList>
    </citation>
    <scope>IDENTIFICATION</scope>
</reference>
<keyword evidence="3 9" id="KW-0812">Transmembrane</keyword>
<dbReference type="AlphaFoldDB" id="A0A8C5WDY1"/>
<dbReference type="InterPro" id="IPR002165">
    <property type="entry name" value="Plexin_repeat"/>
</dbReference>
<protein>
    <submittedName>
        <fullName evidence="11">Plexin domain containing 1</fullName>
    </submittedName>
</protein>
<comment type="similarity">
    <text evidence="2">Belongs to the plexin family.</text>
</comment>
<reference evidence="11" key="1">
    <citation type="submission" date="2025-08" db="UniProtKB">
        <authorList>
            <consortium name="Ensembl"/>
        </authorList>
    </citation>
    <scope>IDENTIFICATION</scope>
</reference>
<evidence type="ECO:0000256" key="7">
    <source>
        <dbReference type="ARBA" id="ARBA00023180"/>
    </source>
</evidence>
<dbReference type="InterPro" id="IPR031152">
    <property type="entry name" value="PLXDC"/>
</dbReference>
<feature type="chain" id="PRO_5034589218" evidence="10">
    <location>
        <begin position="18"/>
        <end position="509"/>
    </location>
</feature>
<keyword evidence="4 10" id="KW-0732">Signal</keyword>
<feature type="compositionally biased region" description="Basic and acidic residues" evidence="8">
    <location>
        <begin position="404"/>
        <end position="415"/>
    </location>
</feature>
<comment type="subcellular location">
    <subcellularLocation>
        <location evidence="1">Membrane</location>
        <topology evidence="1">Single-pass type I membrane protein</topology>
    </subcellularLocation>
</comment>
<dbReference type="Proteomes" id="UP000694569">
    <property type="component" value="Unplaced"/>
</dbReference>
<accession>A0A8C5WDY1</accession>
<dbReference type="GeneTree" id="ENSGT00440000033408"/>
<evidence type="ECO:0000256" key="9">
    <source>
        <dbReference type="SAM" id="Phobius"/>
    </source>
</evidence>
<evidence type="ECO:0000256" key="5">
    <source>
        <dbReference type="ARBA" id="ARBA00022989"/>
    </source>
</evidence>
<feature type="compositionally biased region" description="Polar residues" evidence="8">
    <location>
        <begin position="50"/>
        <end position="61"/>
    </location>
</feature>
<evidence type="ECO:0000313" key="12">
    <source>
        <dbReference type="Proteomes" id="UP000694569"/>
    </source>
</evidence>
<evidence type="ECO:0000256" key="10">
    <source>
        <dbReference type="SAM" id="SignalP"/>
    </source>
</evidence>
<feature type="transmembrane region" description="Helical" evidence="9">
    <location>
        <begin position="435"/>
        <end position="457"/>
    </location>
</feature>
<dbReference type="PANTHER" id="PTHR13055">
    <property type="entry name" value="TUMOR ENDOTHELIAL MARKER 7 RELATED"/>
    <property type="match status" value="1"/>
</dbReference>
<feature type="compositionally biased region" description="Polar residues" evidence="8">
    <location>
        <begin position="17"/>
        <end position="28"/>
    </location>
</feature>
<keyword evidence="5 9" id="KW-1133">Transmembrane helix</keyword>
<keyword evidence="12" id="KW-1185">Reference proteome</keyword>
<dbReference type="Pfam" id="PF01437">
    <property type="entry name" value="PSI"/>
    <property type="match status" value="1"/>
</dbReference>
<evidence type="ECO:0000256" key="3">
    <source>
        <dbReference type="ARBA" id="ARBA00022692"/>
    </source>
</evidence>
<name>A0A8C5WDY1_9ANUR</name>
<evidence type="ECO:0000256" key="6">
    <source>
        <dbReference type="ARBA" id="ARBA00023136"/>
    </source>
</evidence>
<feature type="signal peptide" evidence="10">
    <location>
        <begin position="1"/>
        <end position="17"/>
    </location>
</feature>
<feature type="region of interest" description="Disordered" evidence="8">
    <location>
        <begin position="348"/>
        <end position="430"/>
    </location>
</feature>
<evidence type="ECO:0000256" key="1">
    <source>
        <dbReference type="ARBA" id="ARBA00004479"/>
    </source>
</evidence>
<evidence type="ECO:0000256" key="4">
    <source>
        <dbReference type="ARBA" id="ARBA00022729"/>
    </source>
</evidence>
<dbReference type="OrthoDB" id="6285106at2759"/>
<keyword evidence="7" id="KW-0325">Glycoprotein</keyword>
<feature type="region of interest" description="Disordered" evidence="8">
    <location>
        <begin position="45"/>
        <end position="68"/>
    </location>
</feature>
<evidence type="ECO:0000313" key="11">
    <source>
        <dbReference type="Ensembl" id="ENSLLEP00000031021.1"/>
    </source>
</evidence>
<evidence type="ECO:0000256" key="8">
    <source>
        <dbReference type="SAM" id="MobiDB-lite"/>
    </source>
</evidence>